<name>E4N568_KITSK</name>
<dbReference type="Proteomes" id="UP000007076">
    <property type="component" value="Chromosome"/>
</dbReference>
<evidence type="ECO:0000313" key="2">
    <source>
        <dbReference type="Proteomes" id="UP000007076"/>
    </source>
</evidence>
<dbReference type="STRING" id="452652.KSE_05030"/>
<reference evidence="1 2" key="1">
    <citation type="journal article" date="2010" name="DNA Res.">
        <title>Genome sequence of Kitasatospora setae NBRC 14216T: an evolutionary snapshot of the family Streptomycetaceae.</title>
        <authorList>
            <person name="Ichikawa N."/>
            <person name="Oguchi A."/>
            <person name="Ikeda H."/>
            <person name="Ishikawa J."/>
            <person name="Kitani S."/>
            <person name="Watanabe Y."/>
            <person name="Nakamura S."/>
            <person name="Katano Y."/>
            <person name="Kishi E."/>
            <person name="Sasagawa M."/>
            <person name="Ankai A."/>
            <person name="Fukui S."/>
            <person name="Hashimoto Y."/>
            <person name="Kamata S."/>
            <person name="Otoguro M."/>
            <person name="Tanikawa S."/>
            <person name="Nihira T."/>
            <person name="Horinouchi S."/>
            <person name="Ohnishi Y."/>
            <person name="Hayakawa M."/>
            <person name="Kuzuyama T."/>
            <person name="Arisawa A."/>
            <person name="Nomoto F."/>
            <person name="Miura H."/>
            <person name="Takahashi Y."/>
            <person name="Fujita N."/>
        </authorList>
    </citation>
    <scope>NUCLEOTIDE SEQUENCE [LARGE SCALE GENOMIC DNA]</scope>
    <source>
        <strain evidence="2">ATCC 33774 / DSM 43861 / JCM 3304 / KCC A-0304 / NBRC 14216 / KM-6054</strain>
    </source>
</reference>
<keyword evidence="2" id="KW-1185">Reference proteome</keyword>
<dbReference type="AlphaFoldDB" id="E4N568"/>
<sequence>MPVPRSAPGGEVVECPTRAQLQELTDALTGGTGAVPALPPQLRYAIAGVSAYLAAVEDGTPATGQLRGNAVALWATLRAVAGAARAPDPLPAS</sequence>
<evidence type="ECO:0000313" key="1">
    <source>
        <dbReference type="EMBL" id="BAJ26349.1"/>
    </source>
</evidence>
<proteinExistence type="predicted"/>
<gene>
    <name evidence="1" type="ordered locus">KSE_05030</name>
</gene>
<dbReference type="KEGG" id="ksk:KSE_05030"/>
<protein>
    <submittedName>
        <fullName evidence="1">Uncharacterized protein</fullName>
    </submittedName>
</protein>
<dbReference type="PATRIC" id="fig|452652.3.peg.500"/>
<organism evidence="1 2">
    <name type="scientific">Kitasatospora setae (strain ATCC 33774 / DSM 43861 / JCM 3304 / KCC A-0304 / NBRC 14216 / KM-6054)</name>
    <name type="common">Streptomyces setae</name>
    <dbReference type="NCBI Taxonomy" id="452652"/>
    <lineage>
        <taxon>Bacteria</taxon>
        <taxon>Bacillati</taxon>
        <taxon>Actinomycetota</taxon>
        <taxon>Actinomycetes</taxon>
        <taxon>Kitasatosporales</taxon>
        <taxon>Streptomycetaceae</taxon>
        <taxon>Kitasatospora</taxon>
    </lineage>
</organism>
<dbReference type="HOGENOM" id="CLU_2395811_0_0_11"/>
<accession>E4N568</accession>
<dbReference type="EMBL" id="AP010968">
    <property type="protein sequence ID" value="BAJ26349.1"/>
    <property type="molecule type" value="Genomic_DNA"/>
</dbReference>